<keyword evidence="8" id="KW-1185">Reference proteome</keyword>
<keyword evidence="6" id="KW-1133">Transmembrane helix</keyword>
<reference evidence="7 8" key="1">
    <citation type="submission" date="2020-08" db="EMBL/GenBank/DDBJ databases">
        <title>A Genomic Blueprint of the Chicken Gut Microbiome.</title>
        <authorList>
            <person name="Gilroy R."/>
            <person name="Ravi A."/>
            <person name="Getino M."/>
            <person name="Pursley I."/>
            <person name="Horton D.L."/>
            <person name="Alikhan N.-F."/>
            <person name="Baker D."/>
            <person name="Gharbi K."/>
            <person name="Hall N."/>
            <person name="Watson M."/>
            <person name="Adriaenssens E.M."/>
            <person name="Foster-Nyarko E."/>
            <person name="Jarju S."/>
            <person name="Secka A."/>
            <person name="Antonio M."/>
            <person name="Oren A."/>
            <person name="Chaudhuri R."/>
            <person name="La Ragione R.M."/>
            <person name="Hildebrand F."/>
            <person name="Pallen M.J."/>
        </authorList>
    </citation>
    <scope>NUCLEOTIDE SEQUENCE [LARGE SCALE GENOMIC DNA]</scope>
    <source>
        <strain evidence="7 8">Re57</strain>
    </source>
</reference>
<feature type="transmembrane region" description="Helical" evidence="6">
    <location>
        <begin position="199"/>
        <end position="217"/>
    </location>
</feature>
<feature type="transmembrane region" description="Helical" evidence="6">
    <location>
        <begin position="282"/>
        <end position="306"/>
    </location>
</feature>
<feature type="transmembrane region" description="Helical" evidence="6">
    <location>
        <begin position="21"/>
        <end position="40"/>
    </location>
</feature>
<sequence>MTRETPTTDSGPKQLLRTWRELFAIAWPIALSGLVTLTISSNDAVLLGSASASVLASVVASSSLQSILAMSVAGLVSSAQILIARAAGAGRRDHAARASSTAIWAGVWIGTAAAVVVAAAGPPVLSLLGGAAIDPVFASRYLQITLLALPFIGLTSALRARVSGLGATRGLFAASAASAAVDILASLTLNALIGPFGVALGTLIGTVSGAAVFLWLVRRSTSAEIPPPQLRMLLVVSPRALRSLLALGWPEAVFFAASAGAGLVVTWLLSPFSPTLLSAARFLEIASVMVVFTILSSVGAAATTLLGRAAGAADADQWKHVWRSTTAFTLGIGALAVLLGPFALPPLLRQITQPQIAAAAQTVVWLAFAQALIMAVQVAMTAGLRSLKDTRGPMAAAIIAEYAVFLPLGWLLTRHYELGLTGVFITHLAYWASALLVCAVRLLPRWRRLSTGASA</sequence>
<dbReference type="PANTHER" id="PTHR43298:SF2">
    <property type="entry name" value="FMN_FAD EXPORTER YEEO-RELATED"/>
    <property type="match status" value="1"/>
</dbReference>
<feature type="transmembrane region" description="Helical" evidence="6">
    <location>
        <begin position="252"/>
        <end position="270"/>
    </location>
</feature>
<comment type="function">
    <text evidence="1">Multidrug efflux pump.</text>
</comment>
<dbReference type="InterPro" id="IPR050222">
    <property type="entry name" value="MATE_MdtK"/>
</dbReference>
<feature type="transmembrane region" description="Helical" evidence="6">
    <location>
        <begin position="170"/>
        <end position="193"/>
    </location>
</feature>
<feature type="transmembrane region" description="Helical" evidence="6">
    <location>
        <begin position="101"/>
        <end position="121"/>
    </location>
</feature>
<feature type="transmembrane region" description="Helical" evidence="6">
    <location>
        <begin position="356"/>
        <end position="380"/>
    </location>
</feature>
<feature type="transmembrane region" description="Helical" evidence="6">
    <location>
        <begin position="418"/>
        <end position="440"/>
    </location>
</feature>
<gene>
    <name evidence="7" type="ORF">H9634_13140</name>
</gene>
<dbReference type="Pfam" id="PF01554">
    <property type="entry name" value="MatE"/>
    <property type="match status" value="2"/>
</dbReference>
<proteinExistence type="inferred from homology"/>
<dbReference type="PANTHER" id="PTHR43298">
    <property type="entry name" value="MULTIDRUG RESISTANCE PROTEIN NORM-RELATED"/>
    <property type="match status" value="1"/>
</dbReference>
<evidence type="ECO:0000256" key="6">
    <source>
        <dbReference type="SAM" id="Phobius"/>
    </source>
</evidence>
<feature type="transmembrane region" description="Helical" evidence="6">
    <location>
        <begin position="327"/>
        <end position="344"/>
    </location>
</feature>
<feature type="transmembrane region" description="Helical" evidence="6">
    <location>
        <begin position="392"/>
        <end position="412"/>
    </location>
</feature>
<feature type="transmembrane region" description="Helical" evidence="6">
    <location>
        <begin position="141"/>
        <end position="158"/>
    </location>
</feature>
<evidence type="ECO:0000256" key="3">
    <source>
        <dbReference type="ARBA" id="ARBA00020268"/>
    </source>
</evidence>
<accession>A0ABR8WXA7</accession>
<name>A0ABR8WXA7_9MICO</name>
<protein>
    <recommendedName>
        <fullName evidence="3">Probable multidrug resistance protein NorM</fullName>
    </recommendedName>
    <alternativeName>
        <fullName evidence="5">Multidrug-efflux transporter</fullName>
    </alternativeName>
</protein>
<evidence type="ECO:0000313" key="8">
    <source>
        <dbReference type="Proteomes" id="UP000651517"/>
    </source>
</evidence>
<evidence type="ECO:0000313" key="7">
    <source>
        <dbReference type="EMBL" id="MBD8021725.1"/>
    </source>
</evidence>
<dbReference type="InterPro" id="IPR002528">
    <property type="entry name" value="MATE_fam"/>
</dbReference>
<dbReference type="EMBL" id="JACSPY010000018">
    <property type="protein sequence ID" value="MBD8021725.1"/>
    <property type="molecule type" value="Genomic_DNA"/>
</dbReference>
<keyword evidence="4" id="KW-0813">Transport</keyword>
<evidence type="ECO:0000256" key="5">
    <source>
        <dbReference type="ARBA" id="ARBA00031636"/>
    </source>
</evidence>
<comment type="similarity">
    <text evidence="2">Belongs to the multi antimicrobial extrusion (MATE) (TC 2.A.66.1) family.</text>
</comment>
<organism evidence="7 8">
    <name type="scientific">Brevibacterium gallinarum</name>
    <dbReference type="NCBI Taxonomy" id="2762220"/>
    <lineage>
        <taxon>Bacteria</taxon>
        <taxon>Bacillati</taxon>
        <taxon>Actinomycetota</taxon>
        <taxon>Actinomycetes</taxon>
        <taxon>Micrococcales</taxon>
        <taxon>Brevibacteriaceae</taxon>
        <taxon>Brevibacterium</taxon>
    </lineage>
</organism>
<comment type="caution">
    <text evidence="7">The sequence shown here is derived from an EMBL/GenBank/DDBJ whole genome shotgun (WGS) entry which is preliminary data.</text>
</comment>
<keyword evidence="6" id="KW-0472">Membrane</keyword>
<evidence type="ECO:0000256" key="1">
    <source>
        <dbReference type="ARBA" id="ARBA00003408"/>
    </source>
</evidence>
<dbReference type="Proteomes" id="UP000651517">
    <property type="component" value="Unassembled WGS sequence"/>
</dbReference>
<keyword evidence="6" id="KW-0812">Transmembrane</keyword>
<evidence type="ECO:0000256" key="2">
    <source>
        <dbReference type="ARBA" id="ARBA00010199"/>
    </source>
</evidence>
<evidence type="ECO:0000256" key="4">
    <source>
        <dbReference type="ARBA" id="ARBA00022448"/>
    </source>
</evidence>
<dbReference type="RefSeq" id="WP_191727260.1">
    <property type="nucleotide sequence ID" value="NZ_JACSPY010000018.1"/>
</dbReference>